<dbReference type="InterPro" id="IPR044665">
    <property type="entry name" value="E_coli_cyclophilin_A-like"/>
</dbReference>
<comment type="catalytic activity">
    <reaction evidence="5">
        <text>[protein]-peptidylproline (omega=180) = [protein]-peptidylproline (omega=0)</text>
        <dbReference type="Rhea" id="RHEA:16237"/>
        <dbReference type="Rhea" id="RHEA-COMP:10747"/>
        <dbReference type="Rhea" id="RHEA-COMP:10748"/>
        <dbReference type="ChEBI" id="CHEBI:83833"/>
        <dbReference type="ChEBI" id="CHEBI:83834"/>
        <dbReference type="EC" id="5.2.1.8"/>
    </reaction>
</comment>
<accession>A0A317CLY0</accession>
<sequence length="167" mass="18238">MTNVKMDTSKGVIMLELDAEKAPLTVANIEAYIKDGFYEGVIFHRVIPNFMVQGGGMNPDMSEKADKRPPVKNEANNGLKNDRGTLAMARTNDPHSASSQFFINLKDNDFLNFTSESPAGWGYTVFGKVTDGMDVVDLIAAVETGQKGYHGDVPTETITINSMTIVE</sequence>
<evidence type="ECO:0000256" key="2">
    <source>
        <dbReference type="ARBA" id="ARBA00007365"/>
    </source>
</evidence>
<dbReference type="OrthoDB" id="9807797at2"/>
<comment type="function">
    <text evidence="1 5">PPIases accelerate the folding of proteins. It catalyzes the cis-trans isomerization of proline imidic peptide bonds in oligopeptides.</text>
</comment>
<evidence type="ECO:0000256" key="5">
    <source>
        <dbReference type="RuleBase" id="RU363019"/>
    </source>
</evidence>
<dbReference type="InterPro" id="IPR020892">
    <property type="entry name" value="Cyclophilin-type_PPIase_CS"/>
</dbReference>
<keyword evidence="3 5" id="KW-0697">Rotamase</keyword>
<comment type="caution">
    <text evidence="8">The sequence shown here is derived from an EMBL/GenBank/DDBJ whole genome shotgun (WGS) entry which is preliminary data.</text>
</comment>
<dbReference type="InterPro" id="IPR024936">
    <property type="entry name" value="Cyclophilin-type_PPIase"/>
</dbReference>
<feature type="compositionally biased region" description="Basic and acidic residues" evidence="6">
    <location>
        <begin position="61"/>
        <end position="71"/>
    </location>
</feature>
<comment type="similarity">
    <text evidence="2 5">Belongs to the cyclophilin-type PPIase family.</text>
</comment>
<evidence type="ECO:0000259" key="7">
    <source>
        <dbReference type="PROSITE" id="PS50072"/>
    </source>
</evidence>
<reference evidence="8 9" key="1">
    <citation type="submission" date="2018-05" db="EMBL/GenBank/DDBJ databases">
        <title>Leucothrix arctica sp. nov., isolated from Arctic seawater.</title>
        <authorList>
            <person name="Choi A."/>
            <person name="Baek K."/>
        </authorList>
    </citation>
    <scope>NUCLEOTIDE SEQUENCE [LARGE SCALE GENOMIC DNA]</scope>
    <source>
        <strain evidence="8 9">IMCC9719</strain>
    </source>
</reference>
<evidence type="ECO:0000313" key="9">
    <source>
        <dbReference type="Proteomes" id="UP000245506"/>
    </source>
</evidence>
<dbReference type="PROSITE" id="PS50072">
    <property type="entry name" value="CSA_PPIASE_2"/>
    <property type="match status" value="1"/>
</dbReference>
<dbReference type="SUPFAM" id="SSF50891">
    <property type="entry name" value="Cyclophilin-like"/>
    <property type="match status" value="1"/>
</dbReference>
<evidence type="ECO:0000256" key="6">
    <source>
        <dbReference type="SAM" id="MobiDB-lite"/>
    </source>
</evidence>
<dbReference type="Gene3D" id="2.40.100.10">
    <property type="entry name" value="Cyclophilin-like"/>
    <property type="match status" value="1"/>
</dbReference>
<evidence type="ECO:0000313" key="8">
    <source>
        <dbReference type="EMBL" id="PWQ99389.1"/>
    </source>
</evidence>
<dbReference type="EC" id="5.2.1.8" evidence="5"/>
<evidence type="ECO:0000256" key="1">
    <source>
        <dbReference type="ARBA" id="ARBA00002388"/>
    </source>
</evidence>
<dbReference type="GO" id="GO:0006457">
    <property type="term" value="P:protein folding"/>
    <property type="evidence" value="ECO:0007669"/>
    <property type="project" value="InterPro"/>
</dbReference>
<evidence type="ECO:0000256" key="4">
    <source>
        <dbReference type="ARBA" id="ARBA00023235"/>
    </source>
</evidence>
<gene>
    <name evidence="8" type="ORF">DKT75_01020</name>
</gene>
<protein>
    <recommendedName>
        <fullName evidence="5">Peptidyl-prolyl cis-trans isomerase</fullName>
        <shortName evidence="5">PPIase</shortName>
        <ecNumber evidence="5">5.2.1.8</ecNumber>
    </recommendedName>
</protein>
<organism evidence="8 9">
    <name type="scientific">Leucothrix arctica</name>
    <dbReference type="NCBI Taxonomy" id="1481894"/>
    <lineage>
        <taxon>Bacteria</taxon>
        <taxon>Pseudomonadati</taxon>
        <taxon>Pseudomonadota</taxon>
        <taxon>Gammaproteobacteria</taxon>
        <taxon>Thiotrichales</taxon>
        <taxon>Thiotrichaceae</taxon>
        <taxon>Leucothrix</taxon>
    </lineage>
</organism>
<dbReference type="PIRSF" id="PIRSF001467">
    <property type="entry name" value="Peptidylpro_ismrse"/>
    <property type="match status" value="1"/>
</dbReference>
<dbReference type="GO" id="GO:0003755">
    <property type="term" value="F:peptidyl-prolyl cis-trans isomerase activity"/>
    <property type="evidence" value="ECO:0007669"/>
    <property type="project" value="UniProtKB-UniRule"/>
</dbReference>
<dbReference type="Proteomes" id="UP000245506">
    <property type="component" value="Unassembled WGS sequence"/>
</dbReference>
<dbReference type="InterPro" id="IPR029000">
    <property type="entry name" value="Cyclophilin-like_dom_sf"/>
</dbReference>
<feature type="domain" description="PPIase cyclophilin-type" evidence="7">
    <location>
        <begin position="1"/>
        <end position="165"/>
    </location>
</feature>
<dbReference type="PROSITE" id="PS00170">
    <property type="entry name" value="CSA_PPIASE_1"/>
    <property type="match status" value="1"/>
</dbReference>
<dbReference type="Pfam" id="PF00160">
    <property type="entry name" value="Pro_isomerase"/>
    <property type="match status" value="1"/>
</dbReference>
<proteinExistence type="inferred from homology"/>
<dbReference type="PANTHER" id="PTHR43246">
    <property type="entry name" value="PEPTIDYL-PROLYL CIS-TRANS ISOMERASE CYP38, CHLOROPLASTIC"/>
    <property type="match status" value="1"/>
</dbReference>
<name>A0A317CLY0_9GAMM</name>
<dbReference type="InterPro" id="IPR002130">
    <property type="entry name" value="Cyclophilin-type_PPIase_dom"/>
</dbReference>
<keyword evidence="9" id="KW-1185">Reference proteome</keyword>
<feature type="region of interest" description="Disordered" evidence="6">
    <location>
        <begin position="58"/>
        <end position="81"/>
    </location>
</feature>
<evidence type="ECO:0000256" key="3">
    <source>
        <dbReference type="ARBA" id="ARBA00023110"/>
    </source>
</evidence>
<keyword evidence="4 5" id="KW-0413">Isomerase</keyword>
<dbReference type="AlphaFoldDB" id="A0A317CLY0"/>
<dbReference type="PRINTS" id="PR00153">
    <property type="entry name" value="CSAPPISMRASE"/>
</dbReference>
<dbReference type="EMBL" id="QGKL01000006">
    <property type="protein sequence ID" value="PWQ99389.1"/>
    <property type="molecule type" value="Genomic_DNA"/>
</dbReference>